<evidence type="ECO:0000313" key="4">
    <source>
        <dbReference type="Proteomes" id="UP000240493"/>
    </source>
</evidence>
<keyword evidence="4" id="KW-1185">Reference proteome</keyword>
<name>A0A2T3YYP0_TRIA4</name>
<proteinExistence type="predicted"/>
<feature type="region of interest" description="Disordered" evidence="1">
    <location>
        <begin position="58"/>
        <end position="78"/>
    </location>
</feature>
<accession>A0A2T3YYP0</accession>
<reference evidence="3 4" key="1">
    <citation type="submission" date="2016-07" db="EMBL/GenBank/DDBJ databases">
        <title>Multiple horizontal gene transfer events from other fungi enriched the ability of initially mycotrophic Trichoderma (Ascomycota) to feed on dead plant biomass.</title>
        <authorList>
            <consortium name="DOE Joint Genome Institute"/>
            <person name="Aerts A."/>
            <person name="Atanasova L."/>
            <person name="Chenthamara K."/>
            <person name="Zhang J."/>
            <person name="Grujic M."/>
            <person name="Henrissat B."/>
            <person name="Kuo A."/>
            <person name="Salamov A."/>
            <person name="Lipzen A."/>
            <person name="Labutti K."/>
            <person name="Barry K."/>
            <person name="Miao Y."/>
            <person name="Rahimi M.J."/>
            <person name="Shen Q."/>
            <person name="Grigoriev I.V."/>
            <person name="Kubicek C.P."/>
            <person name="Druzhinina I.S."/>
        </authorList>
    </citation>
    <scope>NUCLEOTIDE SEQUENCE [LARGE SCALE GENOMIC DNA]</scope>
    <source>
        <strain evidence="3 4">CBS 433.97</strain>
    </source>
</reference>
<evidence type="ECO:0000313" key="3">
    <source>
        <dbReference type="EMBL" id="PTB37675.1"/>
    </source>
</evidence>
<feature type="signal peptide" evidence="2">
    <location>
        <begin position="1"/>
        <end position="18"/>
    </location>
</feature>
<organism evidence="3 4">
    <name type="scientific">Trichoderma asperellum (strain ATCC 204424 / CBS 433.97 / NBRC 101777)</name>
    <dbReference type="NCBI Taxonomy" id="1042311"/>
    <lineage>
        <taxon>Eukaryota</taxon>
        <taxon>Fungi</taxon>
        <taxon>Dikarya</taxon>
        <taxon>Ascomycota</taxon>
        <taxon>Pezizomycotina</taxon>
        <taxon>Sordariomycetes</taxon>
        <taxon>Hypocreomycetidae</taxon>
        <taxon>Hypocreales</taxon>
        <taxon>Hypocreaceae</taxon>
        <taxon>Trichoderma</taxon>
    </lineage>
</organism>
<evidence type="ECO:0000256" key="1">
    <source>
        <dbReference type="SAM" id="MobiDB-lite"/>
    </source>
</evidence>
<dbReference type="Proteomes" id="UP000240493">
    <property type="component" value="Unassembled WGS sequence"/>
</dbReference>
<dbReference type="EMBL" id="KZ679267">
    <property type="protein sequence ID" value="PTB37675.1"/>
    <property type="molecule type" value="Genomic_DNA"/>
</dbReference>
<keyword evidence="2" id="KW-0732">Signal</keyword>
<dbReference type="AlphaFoldDB" id="A0A2T3YYP0"/>
<feature type="chain" id="PRO_5015511531" description="Hydrophobin" evidence="2">
    <location>
        <begin position="19"/>
        <end position="78"/>
    </location>
</feature>
<gene>
    <name evidence="3" type="ORF">M441DRAFT_255498</name>
</gene>
<sequence>MILFLLIILCLFIPDCAAVSVLLRLATPARGSILHGIISPLCSGLCDAAAASVPACRPHLKRSGDGKGSQRGKYSTCG</sequence>
<evidence type="ECO:0000256" key="2">
    <source>
        <dbReference type="SAM" id="SignalP"/>
    </source>
</evidence>
<evidence type="ECO:0008006" key="5">
    <source>
        <dbReference type="Google" id="ProtNLM"/>
    </source>
</evidence>
<protein>
    <recommendedName>
        <fullName evidence="5">Hydrophobin</fullName>
    </recommendedName>
</protein>